<feature type="signal peptide" evidence="3">
    <location>
        <begin position="1"/>
        <end position="26"/>
    </location>
</feature>
<comment type="caution">
    <text evidence="5">The sequence shown here is derived from an EMBL/GenBank/DDBJ whole genome shotgun (WGS) entry which is preliminary data.</text>
</comment>
<dbReference type="InterPro" id="IPR008929">
    <property type="entry name" value="Chondroitin_lyas"/>
</dbReference>
<organism evidence="5 6">
    <name type="scientific">Brumicola blandensis</name>
    <dbReference type="NCBI Taxonomy" id="3075611"/>
    <lineage>
        <taxon>Bacteria</taxon>
        <taxon>Pseudomonadati</taxon>
        <taxon>Pseudomonadota</taxon>
        <taxon>Gammaproteobacteria</taxon>
        <taxon>Alteromonadales</taxon>
        <taxon>Alteromonadaceae</taxon>
        <taxon>Brumicola</taxon>
    </lineage>
</organism>
<reference evidence="5 6" key="1">
    <citation type="submission" date="2023-09" db="EMBL/GenBank/DDBJ databases">
        <authorList>
            <person name="Rey-Velasco X."/>
        </authorList>
    </citation>
    <scope>NUCLEOTIDE SEQUENCE [LARGE SCALE GENOMIC DNA]</scope>
    <source>
        <strain evidence="5 6">W409</strain>
    </source>
</reference>
<dbReference type="InterPro" id="IPR008397">
    <property type="entry name" value="Alginate_lyase_dom"/>
</dbReference>
<evidence type="ECO:0000256" key="3">
    <source>
        <dbReference type="SAM" id="SignalP"/>
    </source>
</evidence>
<evidence type="ECO:0000313" key="6">
    <source>
        <dbReference type="Proteomes" id="UP001249020"/>
    </source>
</evidence>
<keyword evidence="1 3" id="KW-0732">Signal</keyword>
<dbReference type="RefSeq" id="WP_311360986.1">
    <property type="nucleotide sequence ID" value="NZ_JAVRIE010000002.1"/>
</dbReference>
<dbReference type="GO" id="GO:0042597">
    <property type="term" value="C:periplasmic space"/>
    <property type="evidence" value="ECO:0007669"/>
    <property type="project" value="InterPro"/>
</dbReference>
<evidence type="ECO:0000313" key="5">
    <source>
        <dbReference type="EMBL" id="MDT0582210.1"/>
    </source>
</evidence>
<sequence>MASSTLRSALLLSVVASVFLIRDVVAQTQATEEPVIARLVLLDEQDLLEVKAAYIAAKNKNGRSIHTEAIKLILEQADKAMKTQYLSVTNNPEIPASKDNHDYFSVGPYWWPDKSKKNGLPWIRKDGQTNPTFRGPSADNKMFATLMNASHHLSLAYFFTGDKRYAQKAQRLLSHWFIRAETKMNPHLNFAQSIPGRVHGRGIGIIEFRDLLRILDAVTLIKEVSDQDFQASFNEWTTIFLGWLLESANGQDEAAKENNHGTFYDVLVIGIALHLGFDDLATKITALSKQRVKGQIKKNGKQPHELDRTRPFNYTAFNLVGFTRIANMSDRIGVSLWEQPSATDQRILKALEFAVANLSTTDYWPGKQEKSIDYYKLVAPALLARKAYAENPTVSQQIDQYLQIIASKSEQAKQQLAICAALFNYPYSLPSNNDVKYRSCTY</sequence>
<dbReference type="AlphaFoldDB" id="A0AAW8R2X3"/>
<dbReference type="Proteomes" id="UP001249020">
    <property type="component" value="Unassembled WGS sequence"/>
</dbReference>
<keyword evidence="6" id="KW-1185">Reference proteome</keyword>
<name>A0AAW8R2X3_9ALTE</name>
<feature type="chain" id="PRO_5043656359" evidence="3">
    <location>
        <begin position="27"/>
        <end position="442"/>
    </location>
</feature>
<dbReference type="Pfam" id="PF05426">
    <property type="entry name" value="Alginate_lyase"/>
    <property type="match status" value="1"/>
</dbReference>
<evidence type="ECO:0000256" key="2">
    <source>
        <dbReference type="ARBA" id="ARBA00023239"/>
    </source>
</evidence>
<protein>
    <submittedName>
        <fullName evidence="5">Alginate lyase family protein</fullName>
    </submittedName>
</protein>
<evidence type="ECO:0000256" key="1">
    <source>
        <dbReference type="ARBA" id="ARBA00022729"/>
    </source>
</evidence>
<dbReference type="SUPFAM" id="SSF48230">
    <property type="entry name" value="Chondroitin AC/alginate lyase"/>
    <property type="match status" value="1"/>
</dbReference>
<evidence type="ECO:0000259" key="4">
    <source>
        <dbReference type="Pfam" id="PF05426"/>
    </source>
</evidence>
<proteinExistence type="predicted"/>
<gene>
    <name evidence="5" type="ORF">RM544_06650</name>
</gene>
<dbReference type="Gene3D" id="1.50.10.100">
    <property type="entry name" value="Chondroitin AC/alginate lyase"/>
    <property type="match status" value="1"/>
</dbReference>
<dbReference type="EMBL" id="JAVRIE010000002">
    <property type="protein sequence ID" value="MDT0582210.1"/>
    <property type="molecule type" value="Genomic_DNA"/>
</dbReference>
<accession>A0AAW8R2X3</accession>
<dbReference type="GO" id="GO:0016829">
    <property type="term" value="F:lyase activity"/>
    <property type="evidence" value="ECO:0007669"/>
    <property type="project" value="UniProtKB-KW"/>
</dbReference>
<keyword evidence="2 5" id="KW-0456">Lyase</keyword>
<feature type="domain" description="Alginate lyase" evidence="4">
    <location>
        <begin position="87"/>
        <end position="359"/>
    </location>
</feature>